<sequence length="56" mass="5899">MGSLADIELQRREPPHISNPPATMAGVYLCRRSCINPVIADVVASLAGLGPNQRAA</sequence>
<gene>
    <name evidence="1" type="ORF">SAMN05443248_5423</name>
</gene>
<proteinExistence type="predicted"/>
<dbReference type="EMBL" id="LT670817">
    <property type="protein sequence ID" value="SHH61830.1"/>
    <property type="molecule type" value="Genomic_DNA"/>
</dbReference>
<dbReference type="Proteomes" id="UP000189796">
    <property type="component" value="Chromosome I"/>
</dbReference>
<reference evidence="1 2" key="1">
    <citation type="submission" date="2016-11" db="EMBL/GenBank/DDBJ databases">
        <authorList>
            <person name="Jaros S."/>
            <person name="Januszkiewicz K."/>
            <person name="Wedrychowicz H."/>
        </authorList>
    </citation>
    <scope>NUCLEOTIDE SEQUENCE [LARGE SCALE GENOMIC DNA]</scope>
    <source>
        <strain evidence="1 2">GAS138</strain>
    </source>
</reference>
<accession>A0A1M5UFY2</accession>
<protein>
    <submittedName>
        <fullName evidence="1">Uncharacterized protein</fullName>
    </submittedName>
</protein>
<organism evidence="1 2">
    <name type="scientific">Bradyrhizobium erythrophlei</name>
    <dbReference type="NCBI Taxonomy" id="1437360"/>
    <lineage>
        <taxon>Bacteria</taxon>
        <taxon>Pseudomonadati</taxon>
        <taxon>Pseudomonadota</taxon>
        <taxon>Alphaproteobacteria</taxon>
        <taxon>Hyphomicrobiales</taxon>
        <taxon>Nitrobacteraceae</taxon>
        <taxon>Bradyrhizobium</taxon>
    </lineage>
</organism>
<evidence type="ECO:0000313" key="2">
    <source>
        <dbReference type="Proteomes" id="UP000189796"/>
    </source>
</evidence>
<dbReference type="AlphaFoldDB" id="A0A1M5UFY2"/>
<name>A0A1M5UFY2_9BRAD</name>
<evidence type="ECO:0000313" key="1">
    <source>
        <dbReference type="EMBL" id="SHH61830.1"/>
    </source>
</evidence>